<dbReference type="InterPro" id="IPR052261">
    <property type="entry name" value="Glycosyltransferase_13"/>
</dbReference>
<keyword evidence="6 17" id="KW-0808">Transferase</keyword>
<evidence type="ECO:0000256" key="7">
    <source>
        <dbReference type="ARBA" id="ARBA00022692"/>
    </source>
</evidence>
<keyword evidence="7" id="KW-0812">Transmembrane</keyword>
<evidence type="ECO:0000256" key="1">
    <source>
        <dbReference type="ARBA" id="ARBA00001936"/>
    </source>
</evidence>
<dbReference type="OrthoDB" id="440755at2759"/>
<keyword evidence="12" id="KW-0472">Membrane</keyword>
<dbReference type="FunFam" id="3.90.550.10:FF:000252">
    <property type="entry name" value="Protein O-linked-mannose beta-1,2-N-acetylglucosaminyltransferase 1"/>
    <property type="match status" value="1"/>
</dbReference>
<comment type="cofactor">
    <cofactor evidence="1">
        <name>Mn(2+)</name>
        <dbReference type="ChEBI" id="CHEBI:29035"/>
    </cofactor>
</comment>
<dbReference type="GO" id="GO:0003827">
    <property type="term" value="F:alpha-1,3-mannosylglycoprotein 2-beta-N-acetylglucosaminyltransferase activity"/>
    <property type="evidence" value="ECO:0007669"/>
    <property type="project" value="UniProtKB-EC"/>
</dbReference>
<sequence length="476" mass="52743">MQGPAPYAFEVAPSCSSDPSVGCMARPAIVVMSHNRPDMTRRCLKLLLSLPLIEHFTLYVSEDAGSVDVQQAAKEFGGAVKEVFSYPPTHPTPGTFSSRPMYKISQHFKLALEATLTKRGHSHAVMIEDDLLLSPDFLRLFWASAWLLRADRSLWCVSAWNDQGFPHTARSASRLQRTDYFPGLGWMISADIWHELRDKWPEAATTGWDHWMRLSTTTRGRECVVPEINRSRHASSHGTNVVDNTPFERFTFEKQGVDSFGDLSYLLQAPYEKVVHAAVEGAQQLEWPTAWGGATDKEAALPWMARLPKERASLLLYTREEYRQLAKPLGIWEESQRATHNGTITLRTPNGATLLLADRRKCPYLPEGLQLRPPKGMQTVAAEAGVSCDVACRQAGARCDMKTLEWGNSCAAMAAHFGCERGCGHQVGPELPAYAASPDLDTYQQCLISDIAISQCAAGYAKTRRLCTCAPAISKA</sequence>
<gene>
    <name evidence="17" type="ORF">Ctob_000542</name>
</gene>
<comment type="subcellular location">
    <subcellularLocation>
        <location evidence="2">Golgi apparatus membrane</location>
        <topology evidence="2">Single-pass type II membrane protein</topology>
    </subcellularLocation>
</comment>
<keyword evidence="11" id="KW-0333">Golgi apparatus</keyword>
<evidence type="ECO:0000256" key="13">
    <source>
        <dbReference type="ARBA" id="ARBA00023211"/>
    </source>
</evidence>
<dbReference type="InterPro" id="IPR004139">
    <property type="entry name" value="Glyco_trans_13"/>
</dbReference>
<protein>
    <recommendedName>
        <fullName evidence="14">alpha-1,3-mannosyl-glycoprotein 2-beta-N-acetylglucosaminyltransferase</fullName>
        <ecNumber evidence="14">2.4.1.101</ecNumber>
    </recommendedName>
    <alternativeName>
        <fullName evidence="15">N-glycosyl-oligosaccharide-glycoprotein N-acetylglucosaminyltransferase I</fullName>
    </alternativeName>
</protein>
<keyword evidence="9" id="KW-0735">Signal-anchor</keyword>
<dbReference type="InterPro" id="IPR029044">
    <property type="entry name" value="Nucleotide-diphossugar_trans"/>
</dbReference>
<evidence type="ECO:0000313" key="18">
    <source>
        <dbReference type="Proteomes" id="UP000037460"/>
    </source>
</evidence>
<comment type="similarity">
    <text evidence="4">Belongs to the glycosyltransferase 13 family.</text>
</comment>
<keyword evidence="13" id="KW-0464">Manganese</keyword>
<comment type="caution">
    <text evidence="17">The sequence shown here is derived from an EMBL/GenBank/DDBJ whole genome shotgun (WGS) entry which is preliminary data.</text>
</comment>
<dbReference type="GO" id="GO:0046872">
    <property type="term" value="F:metal ion binding"/>
    <property type="evidence" value="ECO:0007669"/>
    <property type="project" value="UniProtKB-KW"/>
</dbReference>
<dbReference type="SUPFAM" id="SSF53448">
    <property type="entry name" value="Nucleotide-diphospho-sugar transferases"/>
    <property type="match status" value="1"/>
</dbReference>
<evidence type="ECO:0000256" key="12">
    <source>
        <dbReference type="ARBA" id="ARBA00023136"/>
    </source>
</evidence>
<dbReference type="GO" id="GO:0000139">
    <property type="term" value="C:Golgi membrane"/>
    <property type="evidence" value="ECO:0007669"/>
    <property type="project" value="UniProtKB-SubCell"/>
</dbReference>
<reference evidence="18" key="1">
    <citation type="journal article" date="2015" name="PLoS Genet.">
        <title>Genome Sequence and Transcriptome Analyses of Chrysochromulina tobin: Metabolic Tools for Enhanced Algal Fitness in the Prominent Order Prymnesiales (Haptophyceae).</title>
        <authorList>
            <person name="Hovde B.T."/>
            <person name="Deodato C.R."/>
            <person name="Hunsperger H.M."/>
            <person name="Ryken S.A."/>
            <person name="Yost W."/>
            <person name="Jha R.K."/>
            <person name="Patterson J."/>
            <person name="Monnat R.J. Jr."/>
            <person name="Barlow S.B."/>
            <person name="Starkenburg S.R."/>
            <person name="Cattolico R.A."/>
        </authorList>
    </citation>
    <scope>NUCLEOTIDE SEQUENCE</scope>
    <source>
        <strain evidence="18">CCMP291</strain>
    </source>
</reference>
<dbReference type="EMBL" id="JWZX01003350">
    <property type="protein sequence ID" value="KOO21581.1"/>
    <property type="molecule type" value="Genomic_DNA"/>
</dbReference>
<evidence type="ECO:0000256" key="16">
    <source>
        <dbReference type="ARBA" id="ARBA00049421"/>
    </source>
</evidence>
<name>A0A0M0J4S6_9EUKA</name>
<dbReference type="UniPathway" id="UPA00378"/>
<dbReference type="AlphaFoldDB" id="A0A0M0J4S6"/>
<evidence type="ECO:0000313" key="17">
    <source>
        <dbReference type="EMBL" id="KOO21581.1"/>
    </source>
</evidence>
<evidence type="ECO:0000256" key="4">
    <source>
        <dbReference type="ARBA" id="ARBA00006492"/>
    </source>
</evidence>
<keyword evidence="8" id="KW-0479">Metal-binding</keyword>
<comment type="catalytic activity">
    <reaction evidence="16">
        <text>N(4)-(alpha-D-Man-(1-&gt;3)-[alpha-D-Man-(1-&gt;3)-[alpha-D-Man-(1-&gt;6)]-alpha-D-Man-(1-&gt;6)]-beta-D-Man-(1-&gt;4)-beta-D-GlcNAc-(1-&gt;4)-beta-D-GlcNAc)-L-asparaginyl-[protein] (N-glucan mannose isomer 5A1,2) + UDP-N-acetyl-alpha-D-glucosamine = N(4)-{beta-D-GlcNAc-(1-&gt;2)-alpha-D-Man-(1-&gt;3)-[alpha-D-Man-(1-&gt;3)-[alpha-D-Man-(1-&gt;6)]-alpha-D-Man-(1-&gt;6)]-beta-D-Man-(1-&gt;4)-beta-D-GlcNAc-(1-&gt;4)-beta-D-GlcNAc}-L-asparaginyl-[protein] + UDP + H(+)</text>
        <dbReference type="Rhea" id="RHEA:11456"/>
        <dbReference type="Rhea" id="RHEA-COMP:14367"/>
        <dbReference type="Rhea" id="RHEA-COMP:14368"/>
        <dbReference type="ChEBI" id="CHEBI:15378"/>
        <dbReference type="ChEBI" id="CHEBI:57705"/>
        <dbReference type="ChEBI" id="CHEBI:58223"/>
        <dbReference type="ChEBI" id="CHEBI:59087"/>
        <dbReference type="ChEBI" id="CHEBI:60625"/>
        <dbReference type="EC" id="2.4.1.101"/>
    </reaction>
</comment>
<evidence type="ECO:0000256" key="14">
    <source>
        <dbReference type="ARBA" id="ARBA00038949"/>
    </source>
</evidence>
<proteinExistence type="inferred from homology"/>
<dbReference type="Pfam" id="PF03071">
    <property type="entry name" value="GNT-I"/>
    <property type="match status" value="1"/>
</dbReference>
<organism evidence="17 18">
    <name type="scientific">Chrysochromulina tobinii</name>
    <dbReference type="NCBI Taxonomy" id="1460289"/>
    <lineage>
        <taxon>Eukaryota</taxon>
        <taxon>Haptista</taxon>
        <taxon>Haptophyta</taxon>
        <taxon>Prymnesiophyceae</taxon>
        <taxon>Prymnesiales</taxon>
        <taxon>Chrysochromulinaceae</taxon>
        <taxon>Chrysochromulina</taxon>
    </lineage>
</organism>
<evidence type="ECO:0000256" key="15">
    <source>
        <dbReference type="ARBA" id="ARBA00041712"/>
    </source>
</evidence>
<accession>A0A0M0J4S6</accession>
<evidence type="ECO:0000256" key="8">
    <source>
        <dbReference type="ARBA" id="ARBA00022723"/>
    </source>
</evidence>
<keyword evidence="18" id="KW-1185">Reference proteome</keyword>
<evidence type="ECO:0000256" key="2">
    <source>
        <dbReference type="ARBA" id="ARBA00004323"/>
    </source>
</evidence>
<keyword evidence="10" id="KW-1133">Transmembrane helix</keyword>
<evidence type="ECO:0000256" key="3">
    <source>
        <dbReference type="ARBA" id="ARBA00004922"/>
    </source>
</evidence>
<dbReference type="EC" id="2.4.1.101" evidence="14"/>
<dbReference type="Gene3D" id="3.90.550.10">
    <property type="entry name" value="Spore Coat Polysaccharide Biosynthesis Protein SpsA, Chain A"/>
    <property type="match status" value="1"/>
</dbReference>
<dbReference type="PANTHER" id="PTHR10468:SF0">
    <property type="entry name" value="ALPHA-1,3-MANNOSYL-GLYCOPROTEIN 2-BETA-N-ACETYLGLUCOSAMINYLTRANSFERASE"/>
    <property type="match status" value="1"/>
</dbReference>
<evidence type="ECO:0000256" key="9">
    <source>
        <dbReference type="ARBA" id="ARBA00022968"/>
    </source>
</evidence>
<evidence type="ECO:0000256" key="11">
    <source>
        <dbReference type="ARBA" id="ARBA00023034"/>
    </source>
</evidence>
<evidence type="ECO:0000256" key="5">
    <source>
        <dbReference type="ARBA" id="ARBA00022676"/>
    </source>
</evidence>
<keyword evidence="5 17" id="KW-0328">Glycosyltransferase</keyword>
<evidence type="ECO:0000256" key="10">
    <source>
        <dbReference type="ARBA" id="ARBA00022989"/>
    </source>
</evidence>
<dbReference type="PANTHER" id="PTHR10468">
    <property type="entry name" value="PROTEIN O-LINKED-MANNOSE BETA-1,2-N-ACETYLGLUCOSAMINYLTRANSFERASE 1/ALPHA-1,3-MANNOSYL-GLYCOPROTEIN 2-BETA-N-ACETYLGLUCOSAMINYLTRANSFERASE"/>
    <property type="match status" value="1"/>
</dbReference>
<evidence type="ECO:0000256" key="6">
    <source>
        <dbReference type="ARBA" id="ARBA00022679"/>
    </source>
</evidence>
<comment type="pathway">
    <text evidence="3">Protein modification; protein glycosylation.</text>
</comment>
<dbReference type="Proteomes" id="UP000037460">
    <property type="component" value="Unassembled WGS sequence"/>
</dbReference>